<feature type="region of interest" description="Disordered" evidence="2">
    <location>
        <begin position="212"/>
        <end position="242"/>
    </location>
</feature>
<dbReference type="Gene3D" id="1.10.10.10">
    <property type="entry name" value="Winged helix-like DNA-binding domain superfamily/Winged helix DNA-binding domain"/>
    <property type="match status" value="1"/>
</dbReference>
<dbReference type="SUPFAM" id="SSF46785">
    <property type="entry name" value="Winged helix' DNA-binding domain"/>
    <property type="match status" value="1"/>
</dbReference>
<evidence type="ECO:0000256" key="1">
    <source>
        <dbReference type="ARBA" id="ARBA00022849"/>
    </source>
</evidence>
<reference evidence="4 5" key="1">
    <citation type="submission" date="2023-01" db="EMBL/GenBank/DDBJ databases">
        <title>Draft genome sequence of Nocardiopsis sp. RSe5-2 isolated from halophytes.</title>
        <authorList>
            <person name="Duangmal K."/>
            <person name="Chantavorakit T."/>
        </authorList>
    </citation>
    <scope>NUCLEOTIDE SEQUENCE [LARGE SCALE GENOMIC DNA]</scope>
    <source>
        <strain evidence="4 5">RSe5-2</strain>
    </source>
</reference>
<dbReference type="PROSITE" id="PS50987">
    <property type="entry name" value="HTH_ARSR_2"/>
    <property type="match status" value="1"/>
</dbReference>
<gene>
    <name evidence="4" type="ORF">O4J56_18075</name>
</gene>
<dbReference type="InterPro" id="IPR001845">
    <property type="entry name" value="HTH_ArsR_DNA-bd_dom"/>
</dbReference>
<dbReference type="InterPro" id="IPR036388">
    <property type="entry name" value="WH-like_DNA-bd_sf"/>
</dbReference>
<dbReference type="InterPro" id="IPR023485">
    <property type="entry name" value="Ptyr_pPase"/>
</dbReference>
<dbReference type="CDD" id="cd16345">
    <property type="entry name" value="LMWP_ArsC"/>
    <property type="match status" value="1"/>
</dbReference>
<accession>A0ABT4U6I0</accession>
<dbReference type="SMART" id="SM00226">
    <property type="entry name" value="LMWPc"/>
    <property type="match status" value="1"/>
</dbReference>
<sequence>MDPAVPDPPVFVELAAHPLRWRLLAALAGGDRRVRELAEGVGEPQNLVSYHLRRLRAGGLVAARRSGHDGRDTYYRLDLERCAGELAAVGGALHPALRLTPPVPPGPAAVPELADPPRVLFACTGNSARSPIAAALMRHGTGGRVVTADAGSAPKERVHPAAVRVLRERYGIDIADRRPRHLDTLADRRFDYVVTLCDRVREVCPEFPGRPRRIHWSVPDPASAGGGSAGRPAGGDADRSADGGFARTAAEIEARVRHLLPVLIDQPHPEVRS</sequence>
<dbReference type="InterPro" id="IPR011991">
    <property type="entry name" value="ArsR-like_HTH"/>
</dbReference>
<dbReference type="EMBL" id="JAQFWQ010000053">
    <property type="protein sequence ID" value="MDA2812557.1"/>
    <property type="molecule type" value="Genomic_DNA"/>
</dbReference>
<dbReference type="PANTHER" id="PTHR43428">
    <property type="entry name" value="ARSENATE REDUCTASE"/>
    <property type="match status" value="1"/>
</dbReference>
<dbReference type="Gene3D" id="3.40.50.2300">
    <property type="match status" value="1"/>
</dbReference>
<evidence type="ECO:0000313" key="4">
    <source>
        <dbReference type="EMBL" id="MDA2812557.1"/>
    </source>
</evidence>
<dbReference type="SUPFAM" id="SSF52788">
    <property type="entry name" value="Phosphotyrosine protein phosphatases I"/>
    <property type="match status" value="1"/>
</dbReference>
<comment type="caution">
    <text evidence="4">The sequence shown here is derived from an EMBL/GenBank/DDBJ whole genome shotgun (WGS) entry which is preliminary data.</text>
</comment>
<dbReference type="PANTHER" id="PTHR43428:SF1">
    <property type="entry name" value="ARSENATE REDUCTASE"/>
    <property type="match status" value="1"/>
</dbReference>
<proteinExistence type="predicted"/>
<keyword evidence="1" id="KW-0059">Arsenical resistance</keyword>
<dbReference type="CDD" id="cd00090">
    <property type="entry name" value="HTH_ARSR"/>
    <property type="match status" value="1"/>
</dbReference>
<name>A0ABT4U6I0_9ACTN</name>
<feature type="domain" description="HTH arsR-type" evidence="3">
    <location>
        <begin position="1"/>
        <end position="97"/>
    </location>
</feature>
<keyword evidence="5" id="KW-1185">Reference proteome</keyword>
<dbReference type="InterPro" id="IPR036196">
    <property type="entry name" value="Ptyr_pPase_sf"/>
</dbReference>
<evidence type="ECO:0000256" key="2">
    <source>
        <dbReference type="SAM" id="MobiDB-lite"/>
    </source>
</evidence>
<dbReference type="Pfam" id="PF01451">
    <property type="entry name" value="LMWPc"/>
    <property type="match status" value="1"/>
</dbReference>
<evidence type="ECO:0000313" key="5">
    <source>
        <dbReference type="Proteomes" id="UP001527866"/>
    </source>
</evidence>
<organism evidence="4 5">
    <name type="scientific">Nocardiopsis endophytica</name>
    <dbReference type="NCBI Taxonomy" id="3018445"/>
    <lineage>
        <taxon>Bacteria</taxon>
        <taxon>Bacillati</taxon>
        <taxon>Actinomycetota</taxon>
        <taxon>Actinomycetes</taxon>
        <taxon>Streptosporangiales</taxon>
        <taxon>Nocardiopsidaceae</taxon>
        <taxon>Nocardiopsis</taxon>
    </lineage>
</organism>
<dbReference type="RefSeq" id="WP_270687152.1">
    <property type="nucleotide sequence ID" value="NZ_JAQFWQ010000053.1"/>
</dbReference>
<dbReference type="Proteomes" id="UP001527866">
    <property type="component" value="Unassembled WGS sequence"/>
</dbReference>
<dbReference type="Pfam" id="PF01022">
    <property type="entry name" value="HTH_5"/>
    <property type="match status" value="1"/>
</dbReference>
<feature type="compositionally biased region" description="Gly residues" evidence="2">
    <location>
        <begin position="224"/>
        <end position="233"/>
    </location>
</feature>
<dbReference type="InterPro" id="IPR036390">
    <property type="entry name" value="WH_DNA-bd_sf"/>
</dbReference>
<protein>
    <submittedName>
        <fullName evidence="4">ArsR family transcriptional regulator</fullName>
    </submittedName>
</protein>
<dbReference type="SMART" id="SM00418">
    <property type="entry name" value="HTH_ARSR"/>
    <property type="match status" value="1"/>
</dbReference>
<evidence type="ECO:0000259" key="3">
    <source>
        <dbReference type="PROSITE" id="PS50987"/>
    </source>
</evidence>